<protein>
    <submittedName>
        <fullName evidence="2">Uncharacterized protein</fullName>
    </submittedName>
</protein>
<proteinExistence type="predicted"/>
<name>A0A2P5CYL6_PARAD</name>
<organism evidence="2 3">
    <name type="scientific">Parasponia andersonii</name>
    <name type="common">Sponia andersonii</name>
    <dbReference type="NCBI Taxonomy" id="3476"/>
    <lineage>
        <taxon>Eukaryota</taxon>
        <taxon>Viridiplantae</taxon>
        <taxon>Streptophyta</taxon>
        <taxon>Embryophyta</taxon>
        <taxon>Tracheophyta</taxon>
        <taxon>Spermatophyta</taxon>
        <taxon>Magnoliopsida</taxon>
        <taxon>eudicotyledons</taxon>
        <taxon>Gunneridae</taxon>
        <taxon>Pentapetalae</taxon>
        <taxon>rosids</taxon>
        <taxon>fabids</taxon>
        <taxon>Rosales</taxon>
        <taxon>Cannabaceae</taxon>
        <taxon>Parasponia</taxon>
    </lineage>
</organism>
<dbReference type="EMBL" id="JXTB01000082">
    <property type="protein sequence ID" value="PON66134.1"/>
    <property type="molecule type" value="Genomic_DNA"/>
</dbReference>
<comment type="caution">
    <text evidence="2">The sequence shown here is derived from an EMBL/GenBank/DDBJ whole genome shotgun (WGS) entry which is preliminary data.</text>
</comment>
<accession>A0A2P5CYL6</accession>
<dbReference type="Proteomes" id="UP000237105">
    <property type="component" value="Unassembled WGS sequence"/>
</dbReference>
<evidence type="ECO:0000313" key="2">
    <source>
        <dbReference type="EMBL" id="PON66134.1"/>
    </source>
</evidence>
<reference evidence="3" key="1">
    <citation type="submission" date="2016-06" db="EMBL/GenBank/DDBJ databases">
        <title>Parallel loss of symbiosis genes in relatives of nitrogen-fixing non-legume Parasponia.</title>
        <authorList>
            <person name="Van Velzen R."/>
            <person name="Holmer R."/>
            <person name="Bu F."/>
            <person name="Rutten L."/>
            <person name="Van Zeijl A."/>
            <person name="Liu W."/>
            <person name="Santuari L."/>
            <person name="Cao Q."/>
            <person name="Sharma T."/>
            <person name="Shen D."/>
            <person name="Roswanjaya Y."/>
            <person name="Wardhani T."/>
            <person name="Kalhor M.S."/>
            <person name="Jansen J."/>
            <person name="Van den Hoogen J."/>
            <person name="Gungor B."/>
            <person name="Hartog M."/>
            <person name="Hontelez J."/>
            <person name="Verver J."/>
            <person name="Yang W.-C."/>
            <person name="Schijlen E."/>
            <person name="Repin R."/>
            <person name="Schilthuizen M."/>
            <person name="Schranz E."/>
            <person name="Heidstra R."/>
            <person name="Miyata K."/>
            <person name="Fedorova E."/>
            <person name="Kohlen W."/>
            <person name="Bisseling T."/>
            <person name="Smit S."/>
            <person name="Geurts R."/>
        </authorList>
    </citation>
    <scope>NUCLEOTIDE SEQUENCE [LARGE SCALE GENOMIC DNA]</scope>
    <source>
        <strain evidence="3">cv. WU1-14</strain>
    </source>
</reference>
<feature type="region of interest" description="Disordered" evidence="1">
    <location>
        <begin position="1"/>
        <end position="48"/>
    </location>
</feature>
<feature type="non-terminal residue" evidence="2">
    <location>
        <position position="1"/>
    </location>
</feature>
<evidence type="ECO:0000313" key="3">
    <source>
        <dbReference type="Proteomes" id="UP000237105"/>
    </source>
</evidence>
<dbReference type="AlphaFoldDB" id="A0A2P5CYL6"/>
<keyword evidence="3" id="KW-1185">Reference proteome</keyword>
<evidence type="ECO:0000256" key="1">
    <source>
        <dbReference type="SAM" id="MobiDB-lite"/>
    </source>
</evidence>
<gene>
    <name evidence="2" type="ORF">PanWU01x14_111850</name>
</gene>
<sequence>HDPAHGCVGEAPLAARIGSTRGPRAASPHRPHECTPRMQCGHGPTGHTDVIRIWPASGQPVHTARDHPVHGTPARPCWPCGYDLRMANRRPLARRPRRWPPVPSPLRVPSYTYDV</sequence>